<evidence type="ECO:0000313" key="4">
    <source>
        <dbReference type="Proteomes" id="UP000198548"/>
    </source>
</evidence>
<evidence type="ECO:0000313" key="2">
    <source>
        <dbReference type="EMBL" id="GEK90254.1"/>
    </source>
</evidence>
<reference evidence="3 4" key="1">
    <citation type="submission" date="2016-10" db="EMBL/GenBank/DDBJ databases">
        <authorList>
            <person name="de Groot N.N."/>
        </authorList>
    </citation>
    <scope>NUCLEOTIDE SEQUENCE [LARGE SCALE GENOMIC DNA]</scope>
    <source>
        <strain evidence="3 4">DSM 19182</strain>
    </source>
</reference>
<dbReference type="STRING" id="426703.SAMN04488100_14711"/>
<dbReference type="Proteomes" id="UP000198548">
    <property type="component" value="Unassembled WGS sequence"/>
</dbReference>
<dbReference type="AlphaFoldDB" id="A0A1H7XBW8"/>
<keyword evidence="1" id="KW-0812">Transmembrane</keyword>
<feature type="transmembrane region" description="Helical" evidence="1">
    <location>
        <begin position="42"/>
        <end position="60"/>
    </location>
</feature>
<keyword evidence="1" id="KW-0472">Membrane</keyword>
<organism evidence="3 4">
    <name type="scientific">Alkalibacterium putridalgicola</name>
    <dbReference type="NCBI Taxonomy" id="426703"/>
    <lineage>
        <taxon>Bacteria</taxon>
        <taxon>Bacillati</taxon>
        <taxon>Bacillota</taxon>
        <taxon>Bacilli</taxon>
        <taxon>Lactobacillales</taxon>
        <taxon>Carnobacteriaceae</taxon>
        <taxon>Alkalibacterium</taxon>
    </lineage>
</organism>
<dbReference type="EMBL" id="FOBL01000047">
    <property type="protein sequence ID" value="SEM30529.1"/>
    <property type="molecule type" value="Genomic_DNA"/>
</dbReference>
<evidence type="ECO:0000313" key="3">
    <source>
        <dbReference type="EMBL" id="SEM30529.1"/>
    </source>
</evidence>
<evidence type="ECO:0000313" key="5">
    <source>
        <dbReference type="Proteomes" id="UP000321425"/>
    </source>
</evidence>
<reference evidence="2 5" key="2">
    <citation type="submission" date="2019-07" db="EMBL/GenBank/DDBJ databases">
        <title>Whole genome shotgun sequence of Alkalibacterium putridalgicola NBRC 103243.</title>
        <authorList>
            <person name="Hosoyama A."/>
            <person name="Uohara A."/>
            <person name="Ohji S."/>
            <person name="Ichikawa N."/>
        </authorList>
    </citation>
    <scope>NUCLEOTIDE SEQUENCE [LARGE SCALE GENOMIC DNA]</scope>
    <source>
        <strain evidence="2 5">NBRC 103243</strain>
    </source>
</reference>
<sequence length="62" mass="6705">MVDWYLSIPPIWQAGLAGVFTWLMTALGSSLVFLFHEVNEKLLAIMNGFAAGVMIAASFGPC</sequence>
<protein>
    <submittedName>
        <fullName evidence="3">Zinc transporter, ZIP family</fullName>
    </submittedName>
</protein>
<name>A0A1H7XBW8_9LACT</name>
<dbReference type="Proteomes" id="UP000321425">
    <property type="component" value="Unassembled WGS sequence"/>
</dbReference>
<keyword evidence="5" id="KW-1185">Reference proteome</keyword>
<proteinExistence type="predicted"/>
<feature type="transmembrane region" description="Helical" evidence="1">
    <location>
        <begin position="12"/>
        <end position="35"/>
    </location>
</feature>
<dbReference type="EMBL" id="BJUX01000041">
    <property type="protein sequence ID" value="GEK90254.1"/>
    <property type="molecule type" value="Genomic_DNA"/>
</dbReference>
<accession>A0A1H7XBW8</accession>
<keyword evidence="1" id="KW-1133">Transmembrane helix</keyword>
<evidence type="ECO:0000256" key="1">
    <source>
        <dbReference type="SAM" id="Phobius"/>
    </source>
</evidence>
<gene>
    <name evidence="2" type="ORF">APU01nite_22930</name>
    <name evidence="3" type="ORF">SAMN04488100_14711</name>
</gene>